<keyword evidence="3" id="KW-1185">Reference proteome</keyword>
<proteinExistence type="predicted"/>
<dbReference type="PANTHER" id="PTHR33186">
    <property type="entry name" value="OS10G0136150 PROTEIN-RELATED"/>
    <property type="match status" value="1"/>
</dbReference>
<feature type="compositionally biased region" description="Basic residues" evidence="1">
    <location>
        <begin position="99"/>
        <end position="110"/>
    </location>
</feature>
<protein>
    <submittedName>
        <fullName evidence="2">Uncharacterized protein</fullName>
    </submittedName>
</protein>
<accession>A0A835F874</accession>
<feature type="compositionally biased region" description="Pro residues" evidence="1">
    <location>
        <begin position="84"/>
        <end position="93"/>
    </location>
</feature>
<evidence type="ECO:0000313" key="2">
    <source>
        <dbReference type="EMBL" id="KAF8731289.1"/>
    </source>
</evidence>
<comment type="caution">
    <text evidence="2">The sequence shown here is derived from an EMBL/GenBank/DDBJ whole genome shotgun (WGS) entry which is preliminary data.</text>
</comment>
<dbReference type="EMBL" id="JACEFO010001608">
    <property type="protein sequence ID" value="KAF8731289.1"/>
    <property type="molecule type" value="Genomic_DNA"/>
</dbReference>
<feature type="compositionally biased region" description="Pro residues" evidence="1">
    <location>
        <begin position="116"/>
        <end position="126"/>
    </location>
</feature>
<gene>
    <name evidence="2" type="ORF">HU200_016343</name>
</gene>
<dbReference type="PANTHER" id="PTHR33186:SF28">
    <property type="entry name" value="F-BOX DOMAIN-CONTAINING PROTEIN"/>
    <property type="match status" value="1"/>
</dbReference>
<feature type="compositionally biased region" description="Basic residues" evidence="1">
    <location>
        <begin position="143"/>
        <end position="157"/>
    </location>
</feature>
<evidence type="ECO:0000256" key="1">
    <source>
        <dbReference type="SAM" id="MobiDB-lite"/>
    </source>
</evidence>
<evidence type="ECO:0000313" key="3">
    <source>
        <dbReference type="Proteomes" id="UP000636709"/>
    </source>
</evidence>
<dbReference type="Proteomes" id="UP000636709">
    <property type="component" value="Unassembled WGS sequence"/>
</dbReference>
<organism evidence="2 3">
    <name type="scientific">Digitaria exilis</name>
    <dbReference type="NCBI Taxonomy" id="1010633"/>
    <lineage>
        <taxon>Eukaryota</taxon>
        <taxon>Viridiplantae</taxon>
        <taxon>Streptophyta</taxon>
        <taxon>Embryophyta</taxon>
        <taxon>Tracheophyta</taxon>
        <taxon>Spermatophyta</taxon>
        <taxon>Magnoliopsida</taxon>
        <taxon>Liliopsida</taxon>
        <taxon>Poales</taxon>
        <taxon>Poaceae</taxon>
        <taxon>PACMAD clade</taxon>
        <taxon>Panicoideae</taxon>
        <taxon>Panicodae</taxon>
        <taxon>Paniceae</taxon>
        <taxon>Anthephorinae</taxon>
        <taxon>Digitaria</taxon>
    </lineage>
</organism>
<feature type="region of interest" description="Disordered" evidence="1">
    <location>
        <begin position="84"/>
        <end position="157"/>
    </location>
</feature>
<sequence>MSSSCFVLHAHTSIRLRGFAIPDELQPLHVCPVHLRQGSIALTPRRRVPVRGQLLAGDDDDHEHHVGLVCKPWLRILSHPFLPRPLPRLPPNTSPARLPPRRRHPVRPHRATVVTPPRPLLPPPTSPARHAAPRLPPWPRPPRQGRRQRHDADHHHHPRRLCFRSFLTAAASPTPTPPRSSAPPSAAATCDHHGCHGDGGPFVVVFVGNTPTPWLAHRRALVRRDEEARRHCWWRPALLPAQHGLSVISSPLVYGEAVVLMSTEDGLLGLAGVKGSAIHLWSRKVDEDGAAAAWTLPANLATELKLLVSPRA</sequence>
<dbReference type="AlphaFoldDB" id="A0A835F874"/>
<reference evidence="2" key="1">
    <citation type="submission" date="2020-07" db="EMBL/GenBank/DDBJ databases">
        <title>Genome sequence and genetic diversity analysis of an under-domesticated orphan crop, white fonio (Digitaria exilis).</title>
        <authorList>
            <person name="Bennetzen J.L."/>
            <person name="Chen S."/>
            <person name="Ma X."/>
            <person name="Wang X."/>
            <person name="Yssel A.E.J."/>
            <person name="Chaluvadi S.R."/>
            <person name="Johnson M."/>
            <person name="Gangashetty P."/>
            <person name="Hamidou F."/>
            <person name="Sanogo M.D."/>
            <person name="Zwaenepoel A."/>
            <person name="Wallace J."/>
            <person name="Van De Peer Y."/>
            <person name="Van Deynze A."/>
        </authorList>
    </citation>
    <scope>NUCLEOTIDE SEQUENCE</scope>
    <source>
        <tissue evidence="2">Leaves</tissue>
    </source>
</reference>
<name>A0A835F874_9POAL</name>